<comment type="similarity">
    <text evidence="2">Belongs to the GSP F family.</text>
</comment>
<evidence type="ECO:0000313" key="10">
    <source>
        <dbReference type="Proteomes" id="UP000002730"/>
    </source>
</evidence>
<feature type="transmembrane region" description="Helical" evidence="7">
    <location>
        <begin position="306"/>
        <end position="330"/>
    </location>
</feature>
<dbReference type="AlphaFoldDB" id="D9SLE2"/>
<reference evidence="9 10" key="1">
    <citation type="submission" date="2010-08" db="EMBL/GenBank/DDBJ databases">
        <title>Complete sequence of Clostridium cellulovorans 743B.</title>
        <authorList>
            <consortium name="US DOE Joint Genome Institute"/>
            <person name="Lucas S."/>
            <person name="Copeland A."/>
            <person name="Lapidus A."/>
            <person name="Cheng J.-F."/>
            <person name="Bruce D."/>
            <person name="Goodwin L."/>
            <person name="Pitluck S."/>
            <person name="Chertkov O."/>
            <person name="Detter J.C."/>
            <person name="Han C."/>
            <person name="Tapia R."/>
            <person name="Land M."/>
            <person name="Hauser L."/>
            <person name="Chang Y.-J."/>
            <person name="Jeffries C."/>
            <person name="Kyrpides N."/>
            <person name="Ivanova N."/>
            <person name="Mikhailova N."/>
            <person name="Hemme C.L."/>
            <person name="Woyke T."/>
        </authorList>
    </citation>
    <scope>NUCLEOTIDE SEQUENCE [LARGE SCALE GENOMIC DNA]</scope>
    <source>
        <strain evidence="10">ATCC 35296 / DSM 3052 / OCM 3 / 743B</strain>
    </source>
</reference>
<dbReference type="KEGG" id="ccb:Clocel_1914"/>
<dbReference type="InterPro" id="IPR042094">
    <property type="entry name" value="T2SS_GspF_sf"/>
</dbReference>
<evidence type="ECO:0000313" key="9">
    <source>
        <dbReference type="EMBL" id="ADL51658.1"/>
    </source>
</evidence>
<evidence type="ECO:0000256" key="7">
    <source>
        <dbReference type="SAM" id="Phobius"/>
    </source>
</evidence>
<dbReference type="InterPro" id="IPR018076">
    <property type="entry name" value="T2SS_GspF_dom"/>
</dbReference>
<dbReference type="PANTHER" id="PTHR30012:SF0">
    <property type="entry name" value="TYPE II SECRETION SYSTEM PROTEIN F-RELATED"/>
    <property type="match status" value="1"/>
</dbReference>
<proteinExistence type="inferred from homology"/>
<dbReference type="OrthoDB" id="1936008at2"/>
<dbReference type="STRING" id="573061.Clocel_1914"/>
<evidence type="ECO:0000256" key="4">
    <source>
        <dbReference type="ARBA" id="ARBA00022692"/>
    </source>
</evidence>
<organism evidence="9 10">
    <name type="scientific">Clostridium cellulovorans (strain ATCC 35296 / DSM 3052 / OCM 3 / 743B)</name>
    <dbReference type="NCBI Taxonomy" id="573061"/>
    <lineage>
        <taxon>Bacteria</taxon>
        <taxon>Bacillati</taxon>
        <taxon>Bacillota</taxon>
        <taxon>Clostridia</taxon>
        <taxon>Eubacteriales</taxon>
        <taxon>Clostridiaceae</taxon>
        <taxon>Clostridium</taxon>
    </lineage>
</organism>
<dbReference type="GO" id="GO:0005886">
    <property type="term" value="C:plasma membrane"/>
    <property type="evidence" value="ECO:0007669"/>
    <property type="project" value="UniProtKB-SubCell"/>
</dbReference>
<keyword evidence="10" id="KW-1185">Reference proteome</keyword>
<dbReference type="Gene3D" id="1.20.81.30">
    <property type="entry name" value="Type II secretion system (T2SS), domain F"/>
    <property type="match status" value="2"/>
</dbReference>
<dbReference type="RefSeq" id="WP_013291707.1">
    <property type="nucleotide sequence ID" value="NC_014393.1"/>
</dbReference>
<dbReference type="HOGENOM" id="CLU_035032_2_2_9"/>
<evidence type="ECO:0000256" key="6">
    <source>
        <dbReference type="ARBA" id="ARBA00023136"/>
    </source>
</evidence>
<dbReference type="InterPro" id="IPR003004">
    <property type="entry name" value="GspF/PilC"/>
</dbReference>
<comment type="subcellular location">
    <subcellularLocation>
        <location evidence="1">Cell membrane</location>
        <topology evidence="1">Multi-pass membrane protein</topology>
    </subcellularLocation>
</comment>
<sequence length="340" mass="39155">MKYLTSKEHGYFLKELSMLYSNGINIIQALNMIRNRTKIKKLGRAIDNIILNLNDGLTLYESFNKNNKIFDGLMIYMLLIAEESGQLDYILKELQEYYYFKSKLKSKIVSQIAYPITLFITMIIVVNILFISIIPGFETMLSNYESISKSSNLIFQISHIASNHWRLIVNMELVLGSLILYFCVSKRFENFKNNIFPINIFYKSIYKIYFYQTLSMLISSGVSINKSIWILTEISKNTPIEKNVSKMNENFQYSASVSDSMKISKLCSDICYQLISSGEESGNLDNILMKCYKIMQESFEDKLKKILALIAPASIIFLASIILSVLTSVLTPMFEVMNNI</sequence>
<evidence type="ECO:0000256" key="1">
    <source>
        <dbReference type="ARBA" id="ARBA00004651"/>
    </source>
</evidence>
<feature type="transmembrane region" description="Helical" evidence="7">
    <location>
        <begin position="112"/>
        <end position="134"/>
    </location>
</feature>
<evidence type="ECO:0000259" key="8">
    <source>
        <dbReference type="Pfam" id="PF00482"/>
    </source>
</evidence>
<dbReference type="eggNOG" id="COG1459">
    <property type="taxonomic scope" value="Bacteria"/>
</dbReference>
<protein>
    <submittedName>
        <fullName evidence="9">Type II secretion system F domain</fullName>
    </submittedName>
</protein>
<evidence type="ECO:0000256" key="3">
    <source>
        <dbReference type="ARBA" id="ARBA00022475"/>
    </source>
</evidence>
<name>D9SLE2_CLOC7</name>
<dbReference type="EMBL" id="CP002160">
    <property type="protein sequence ID" value="ADL51658.1"/>
    <property type="molecule type" value="Genomic_DNA"/>
</dbReference>
<dbReference type="PRINTS" id="PR00812">
    <property type="entry name" value="BCTERIALGSPF"/>
</dbReference>
<evidence type="ECO:0000256" key="5">
    <source>
        <dbReference type="ARBA" id="ARBA00022989"/>
    </source>
</evidence>
<keyword evidence="6 7" id="KW-0472">Membrane</keyword>
<feature type="transmembrane region" description="Helical" evidence="7">
    <location>
        <begin position="165"/>
        <end position="184"/>
    </location>
</feature>
<dbReference type="Pfam" id="PF00482">
    <property type="entry name" value="T2SSF"/>
    <property type="match status" value="2"/>
</dbReference>
<dbReference type="PANTHER" id="PTHR30012">
    <property type="entry name" value="GENERAL SECRETION PATHWAY PROTEIN"/>
    <property type="match status" value="1"/>
</dbReference>
<evidence type="ECO:0000256" key="2">
    <source>
        <dbReference type="ARBA" id="ARBA00005745"/>
    </source>
</evidence>
<keyword evidence="4 7" id="KW-0812">Transmembrane</keyword>
<dbReference type="Proteomes" id="UP000002730">
    <property type="component" value="Chromosome"/>
</dbReference>
<feature type="domain" description="Type II secretion system protein GspF" evidence="8">
    <location>
        <begin position="210"/>
        <end position="332"/>
    </location>
</feature>
<keyword evidence="3" id="KW-1003">Cell membrane</keyword>
<feature type="domain" description="Type II secretion system protein GspF" evidence="8">
    <location>
        <begin position="12"/>
        <end position="135"/>
    </location>
</feature>
<accession>D9SLE2</accession>
<keyword evidence="5 7" id="KW-1133">Transmembrane helix</keyword>
<gene>
    <name evidence="9" type="ordered locus">Clocel_1914</name>
</gene>